<keyword evidence="1 3" id="KW-0732">Signal</keyword>
<evidence type="ECO:0000313" key="5">
    <source>
        <dbReference type="EMBL" id="NHQ73043.1"/>
    </source>
</evidence>
<keyword evidence="6" id="KW-1185">Reference proteome</keyword>
<comment type="caution">
    <text evidence="5">The sequence shown here is derived from an EMBL/GenBank/DDBJ whole genome shotgun (WGS) entry which is preliminary data.</text>
</comment>
<feature type="signal peptide" evidence="3">
    <location>
        <begin position="1"/>
        <end position="24"/>
    </location>
</feature>
<dbReference type="Gene3D" id="3.30.1450.10">
    <property type="match status" value="1"/>
</dbReference>
<dbReference type="InterPro" id="IPR007450">
    <property type="entry name" value="BamE_dom"/>
</dbReference>
<evidence type="ECO:0000256" key="2">
    <source>
        <dbReference type="ARBA" id="ARBA00023136"/>
    </source>
</evidence>
<evidence type="ECO:0000313" key="6">
    <source>
        <dbReference type="Proteomes" id="UP000639775"/>
    </source>
</evidence>
<evidence type="ECO:0000259" key="4">
    <source>
        <dbReference type="Pfam" id="PF04355"/>
    </source>
</evidence>
<sequence length="151" mass="16787">MIGIIKRTRGVMAVLGFVALTACSATYQNHGYVPLEEDLQQLVVGVDTRATVDDVIGTPSVAGMLNDGDYYYVRSRVREYGMYRPEVIERQVLAISFAEDDTIANIERFALEDGNIVPLSRRVTDSSVMDNGFLRQILGNFGNIDPSQMFN</sequence>
<dbReference type="RefSeq" id="WP_167192725.1">
    <property type="nucleotide sequence ID" value="NZ_JAAORB010000001.1"/>
</dbReference>
<dbReference type="EMBL" id="JAAORB010000001">
    <property type="protein sequence ID" value="NHQ73043.1"/>
    <property type="molecule type" value="Genomic_DNA"/>
</dbReference>
<dbReference type="Proteomes" id="UP000639775">
    <property type="component" value="Unassembled WGS sequence"/>
</dbReference>
<feature type="chain" id="PRO_5037191476" evidence="3">
    <location>
        <begin position="25"/>
        <end position="151"/>
    </location>
</feature>
<dbReference type="InterPro" id="IPR037873">
    <property type="entry name" value="BamE-like"/>
</dbReference>
<feature type="domain" description="Outer membrane protein assembly factor BamE" evidence="4">
    <location>
        <begin position="31"/>
        <end position="105"/>
    </location>
</feature>
<protein>
    <submittedName>
        <fullName evidence="5">Outer membrane protein assembly factor BamE</fullName>
    </submittedName>
</protein>
<keyword evidence="2" id="KW-0472">Membrane</keyword>
<evidence type="ECO:0000256" key="3">
    <source>
        <dbReference type="SAM" id="SignalP"/>
    </source>
</evidence>
<proteinExistence type="predicted"/>
<name>A0A967BA41_9RHOB</name>
<reference evidence="5" key="1">
    <citation type="submission" date="2020-03" db="EMBL/GenBank/DDBJ databases">
        <title>Roseovarius gahaiensis sp. nov., isolated from Gahai Saline Lake, China.</title>
        <authorList>
            <person name="Sun X."/>
        </authorList>
    </citation>
    <scope>NUCLEOTIDE SEQUENCE</scope>
    <source>
        <strain evidence="5">GH877</strain>
    </source>
</reference>
<accession>A0A967BA41</accession>
<dbReference type="PROSITE" id="PS51257">
    <property type="entry name" value="PROKAR_LIPOPROTEIN"/>
    <property type="match status" value="1"/>
</dbReference>
<dbReference type="AlphaFoldDB" id="A0A967BA41"/>
<dbReference type="GO" id="GO:0019867">
    <property type="term" value="C:outer membrane"/>
    <property type="evidence" value="ECO:0007669"/>
    <property type="project" value="InterPro"/>
</dbReference>
<dbReference type="Pfam" id="PF04355">
    <property type="entry name" value="BamE"/>
    <property type="match status" value="1"/>
</dbReference>
<gene>
    <name evidence="5" type="primary">bamE</name>
    <name evidence="5" type="ORF">HAT86_01005</name>
</gene>
<evidence type="ECO:0000256" key="1">
    <source>
        <dbReference type="ARBA" id="ARBA00022729"/>
    </source>
</evidence>
<organism evidence="5 6">
    <name type="scientific">Roseovarius gahaiensis</name>
    <dbReference type="NCBI Taxonomy" id="2716691"/>
    <lineage>
        <taxon>Bacteria</taxon>
        <taxon>Pseudomonadati</taxon>
        <taxon>Pseudomonadota</taxon>
        <taxon>Alphaproteobacteria</taxon>
        <taxon>Rhodobacterales</taxon>
        <taxon>Roseobacteraceae</taxon>
        <taxon>Roseovarius</taxon>
    </lineage>
</organism>